<organism evidence="2 4">
    <name type="scientific">Pseudomonas yamanorum</name>
    <dbReference type="NCBI Taxonomy" id="515393"/>
    <lineage>
        <taxon>Bacteria</taxon>
        <taxon>Pseudomonadati</taxon>
        <taxon>Pseudomonadota</taxon>
        <taxon>Gammaproteobacteria</taxon>
        <taxon>Pseudomonadales</taxon>
        <taxon>Pseudomonadaceae</taxon>
        <taxon>Pseudomonas</taxon>
    </lineage>
</organism>
<name>A0A7Y8K3B7_9PSED</name>
<sequence length="70" mass="7689">MAVKQLFETYVYDQSLSSVAQMPFVMTWVNVRHGKACSEMPHEDSKPEGDGDQCGSWLACDAGAAVYQEG</sequence>
<dbReference type="EMBL" id="JACARG010000045">
    <property type="protein sequence ID" value="NWE16139.1"/>
    <property type="molecule type" value="Genomic_DNA"/>
</dbReference>
<evidence type="ECO:0000313" key="3">
    <source>
        <dbReference type="Proteomes" id="UP000531950"/>
    </source>
</evidence>
<evidence type="ECO:0000313" key="4">
    <source>
        <dbReference type="Proteomes" id="UP000537188"/>
    </source>
</evidence>
<protein>
    <submittedName>
        <fullName evidence="2">Uncharacterized protein</fullName>
    </submittedName>
</protein>
<dbReference type="RefSeq" id="WP_177079298.1">
    <property type="nucleotide sequence ID" value="NZ_JACAOQ010000002.1"/>
</dbReference>
<proteinExistence type="predicted"/>
<evidence type="ECO:0000313" key="1">
    <source>
        <dbReference type="EMBL" id="NWE16139.1"/>
    </source>
</evidence>
<evidence type="ECO:0000313" key="2">
    <source>
        <dbReference type="EMBL" id="NWE74563.1"/>
    </source>
</evidence>
<accession>A0A7Y8K3B7</accession>
<dbReference type="Proteomes" id="UP000537188">
    <property type="component" value="Unassembled WGS sequence"/>
</dbReference>
<dbReference type="EMBL" id="JACARF010000001">
    <property type="protein sequence ID" value="NWE74563.1"/>
    <property type="molecule type" value="Genomic_DNA"/>
</dbReference>
<comment type="caution">
    <text evidence="2">The sequence shown here is derived from an EMBL/GenBank/DDBJ whole genome shotgun (WGS) entry which is preliminary data.</text>
</comment>
<dbReference type="AlphaFoldDB" id="A0A7Y8K3B7"/>
<dbReference type="Proteomes" id="UP000531950">
    <property type="component" value="Unassembled WGS sequence"/>
</dbReference>
<reference evidence="3 4" key="1">
    <citation type="submission" date="2020-04" db="EMBL/GenBank/DDBJ databases">
        <title>Molecular characterization of pseudomonads from Agaricus bisporus reveal novel blotch 2 pathogens in Western Europe.</title>
        <authorList>
            <person name="Taparia T."/>
            <person name="Krijger M."/>
            <person name="Haynes E."/>
            <person name="Elpinstone J.G."/>
            <person name="Noble R."/>
            <person name="Van Der Wolf J."/>
        </authorList>
    </citation>
    <scope>NUCLEOTIDE SEQUENCE [LARGE SCALE GENOMIC DNA]</scope>
    <source>
        <strain evidence="2 4">IPO3781</strain>
        <strain evidence="1 3">IPO3782</strain>
    </source>
</reference>
<gene>
    <name evidence="1" type="ORF">HX822_24630</name>
    <name evidence="2" type="ORF">HX828_03265</name>
</gene>